<comment type="subcellular location">
    <subcellularLocation>
        <location evidence="1 6">Nucleus</location>
    </subcellularLocation>
</comment>
<reference evidence="9" key="2">
    <citation type="submission" date="2015-06" db="UniProtKB">
        <authorList>
            <consortium name="EnsemblMetazoa"/>
        </authorList>
    </citation>
    <scope>IDENTIFICATION</scope>
</reference>
<feature type="region of interest" description="Disordered" evidence="7">
    <location>
        <begin position="791"/>
        <end position="819"/>
    </location>
</feature>
<dbReference type="InterPro" id="IPR024986">
    <property type="entry name" value="Nipped-B_C"/>
</dbReference>
<dbReference type="Pfam" id="PF12830">
    <property type="entry name" value="Nipped-B_C"/>
    <property type="match status" value="1"/>
</dbReference>
<feature type="compositionally biased region" description="Low complexity" evidence="7">
    <location>
        <begin position="405"/>
        <end position="422"/>
    </location>
</feature>
<feature type="region of interest" description="Disordered" evidence="7">
    <location>
        <begin position="2248"/>
        <end position="2275"/>
    </location>
</feature>
<keyword evidence="4 6" id="KW-0539">Nucleus</keyword>
<dbReference type="EnsemblMetazoa" id="tetur08g06640.1">
    <property type="protein sequence ID" value="tetur08g06640.1"/>
    <property type="gene ID" value="tetur08g06640"/>
</dbReference>
<dbReference type="InterPro" id="IPR033031">
    <property type="entry name" value="Scc2/Nipped-B"/>
</dbReference>
<feature type="compositionally biased region" description="Low complexity" evidence="7">
    <location>
        <begin position="39"/>
        <end position="76"/>
    </location>
</feature>
<dbReference type="InterPro" id="IPR026003">
    <property type="entry name" value="Cohesin_HEAT"/>
</dbReference>
<dbReference type="GO" id="GO:0071169">
    <property type="term" value="P:establishment of protein localization to chromatin"/>
    <property type="evidence" value="ECO:0007669"/>
    <property type="project" value="TreeGrafter"/>
</dbReference>
<dbReference type="GO" id="GO:0034087">
    <property type="term" value="P:establishment of mitotic sister chromatid cohesion"/>
    <property type="evidence" value="ECO:0007669"/>
    <property type="project" value="TreeGrafter"/>
</dbReference>
<dbReference type="GO" id="GO:0061775">
    <property type="term" value="F:cohesin loader activity"/>
    <property type="evidence" value="ECO:0007669"/>
    <property type="project" value="InterPro"/>
</dbReference>
<dbReference type="eggNOG" id="KOG1020">
    <property type="taxonomic scope" value="Eukaryota"/>
</dbReference>
<comment type="similarity">
    <text evidence="2 6">Belongs to the SCC2/Nipped-B family.</text>
</comment>
<dbReference type="Proteomes" id="UP000015104">
    <property type="component" value="Unassembled WGS sequence"/>
</dbReference>
<feature type="compositionally biased region" description="Basic residues" evidence="7">
    <location>
        <begin position="1009"/>
        <end position="1023"/>
    </location>
</feature>
<dbReference type="InterPro" id="IPR011989">
    <property type="entry name" value="ARM-like"/>
</dbReference>
<sequence length="2275" mass="253895">MNPGFDINSLAGCSNLNESNATSGVVHGFPLPGPGPGSGPQAVPQSSSVPPSPISIPTAALGQQPPLSMPPQQSMGTMGGPAMSVPTNVLNTWASSVNLSSIQSLVDVLLELPLPSEIELPSQNQPLISVNQEQQHLSNNIEQELVQQHHLSHQLSSCLLQARQQLNELNLNWISSPVNEGNQEFSQNLQVNSYLLSLLQRQDIFGEDVRLPPVIHAQPSVSSCVSSTTVPTAATTSATTSAAATATTSAAPLLLPPPTPTTPSAQSGPQTRSHSNPYWNPFINEQQSAQSPASGVPNQQQPYSRHPNQMYSNENSNSSGSFPDIGSAAPGTPSAPPNHNSAKIKSQSYNEMTGKHPQGVVLESPDMNNTSSYSPTSFESFTSLGERVKKRQRNNLPTPTPPANATPVREPSSSTITPSSSSVQNERTVHQTPAPEKFEAMLDELFDMDNVKKPAASSDESSDSEDDGRKRKTQKKTNGDNSTSNKSLLFDITLSSTTLTTFVCLAAKLKRINAMQNIPVEKLGKILNVLNQQLAIQSAGLKDKRRKSTDTGDPNAEDDEEESIANSASLMSKFEMCCDCCLLALYIMTSKGMSSRVYLEECIEHIIAFLNTTIQQYTTIGGAPSMFASPKKGGKSPKKSSNSCVSPFSSANKKLLYKMYVKWSELIGCLVELLNARAGTLTDTLVLSATRVALGAFFLENLNASGSNQSSNEIQLNALNLTTTIFSQYHAHRPVILEEILHSIARVSTCKRGRVLYKVESDDKSAAYISMFSALLLRLIQSLFIPERRKEDKTNEMNEAGDSKDKEKEKVIDKSKEKQDQSQILRKQYDSALLTALSFLTTFLKKCHGSSGGGSASSSDADFRVIFENLVNDLMVTLFKPNWPASQMLTKVLMRMFLNNVKATNKSPAKGSGSGNMSANLNMKLHSLDHLGNICSRYAKELNSVEKVKLDVQTRLRNLLSGGGIEMNPRQNSDDEEDADDEKRRKDDEDRVKSDGEGNDSGDEESRKANKNKNKDKKKKNSKKKEDRLLNDNILVREMWKHLFRYCDEEKLLEEKNLFTASFIKEMDREMELKIKDDQYEEDKIRENFNLRVKKFMDIYKSASNQNASEEEYHVIDSRTAEQIIRYLDNSLSSTEKLFDVALAHIVSTLSGTSNTTMRSRAMKALSTILNNAPKKRAITLLSRPDVQRATRAALLDTSTSVREATIDLIGKFILNGQSEELIDKYYEILTERILDAGVSVRKRVIKILREICIVYPSYKRVPEICSKIIKRINDDGEGIRKLVTETFTTMWFKEEKDKEAAKMKVKCINHVVATVITERIGTEWLQQLLTNLFSSGPDGKVKKNVMDDDDDEKTTPSAAQLQQVIAASAQIVDVLVSDVLCGSGPNSDDPQASLDNNSKSTCFATMTTIWLFSKVCPQLLVNHISILQPYLSVKITSELDSLILIKAVQTIEHVLPKLTNPSDLLLSSIEEGLTKIILQSNPQVLVVCVSCLSSLIHKHTNNKQLAQDLFKRFFSLLDSLYRLPQSDFNSPINRPRLLRALFTCGLFAKHFEFLAEKQQLYQLFVQFVARNMPSEENGYKVGDLSIINNALSGLGFMFERNPAYTLQMQTQDIYKSILSAALNISDCKPLETYYESTMISVLKNLTNYLSDELNAEIAKTLDWSKENLKTMSYEDSEEGDSNSIQSSIIQTYLPDIVKCTLCPLTSVRKAAVNLIHIIHRGGIVHPLQLVPYLIAMSSDDDTSIRSRADHVLHEIERKYHGFVSMKARQGVQLSFQLHNFSGRRGYRIENIMQSSPANVSSPNSSSFAASSNQPAPEDQLITGRLSTLYSVIASNRQSRRAFITGLLKYFDLMSEPHSFFSYDPMSVGIINLYDGSNAGIDLVPLQQYVSDNLIWLPYSVLDEPLYILSQLEVNISVTASQIQAQFKDLLNLSHDYDDEDEEGNQKIVKKEEHKPDVTRMDENGRNYGEDEANEEKLNSLEMKMDISMASATSESDMRLDMSTEPKTENGFVNPLPVSSKDFISSAAVAELIRCLKAFYMLCWCKQMIRELFNITDAKFQDYSPSENQKVWDKQMHRRHVDPRLLQKLMAYPAVNIDLENFTRETILLEYQRFKNLQLTGFDETCKNVAILLKEPLPKEKKEKEKSSRSNRHRIEEEDEEEDEEPSIEEEEEKIPVVSSSYNHQADLGLPKLSEEEKEKLIEKIKMSDCQVKLIDINASINSNQITMNSNNTDESDARSGLKMTISTANMNSHSADKIRSSCKKKKKKHKKYSD</sequence>
<evidence type="ECO:0000256" key="2">
    <source>
        <dbReference type="ARBA" id="ARBA00009252"/>
    </source>
</evidence>
<evidence type="ECO:0000313" key="9">
    <source>
        <dbReference type="EnsemblMetazoa" id="tetur08g06640.1"/>
    </source>
</evidence>
<dbReference type="GO" id="GO:0010468">
    <property type="term" value="P:regulation of gene expression"/>
    <property type="evidence" value="ECO:0007669"/>
    <property type="project" value="InterPro"/>
</dbReference>
<dbReference type="InterPro" id="IPR016024">
    <property type="entry name" value="ARM-type_fold"/>
</dbReference>
<feature type="region of interest" description="Disordered" evidence="7">
    <location>
        <begin position="961"/>
        <end position="1025"/>
    </location>
</feature>
<dbReference type="GO" id="GO:0003682">
    <property type="term" value="F:chromatin binding"/>
    <property type="evidence" value="ECO:0007669"/>
    <property type="project" value="TreeGrafter"/>
</dbReference>
<feature type="region of interest" description="Disordered" evidence="7">
    <location>
        <begin position="541"/>
        <end position="563"/>
    </location>
</feature>
<organism evidence="9 10">
    <name type="scientific">Tetranychus urticae</name>
    <name type="common">Two-spotted spider mite</name>
    <dbReference type="NCBI Taxonomy" id="32264"/>
    <lineage>
        <taxon>Eukaryota</taxon>
        <taxon>Metazoa</taxon>
        <taxon>Ecdysozoa</taxon>
        <taxon>Arthropoda</taxon>
        <taxon>Chelicerata</taxon>
        <taxon>Arachnida</taxon>
        <taxon>Acari</taxon>
        <taxon>Acariformes</taxon>
        <taxon>Trombidiformes</taxon>
        <taxon>Prostigmata</taxon>
        <taxon>Eleutherengona</taxon>
        <taxon>Raphignathae</taxon>
        <taxon>Tetranychoidea</taxon>
        <taxon>Tetranychidae</taxon>
        <taxon>Tetranychus</taxon>
    </lineage>
</organism>
<keyword evidence="5 6" id="KW-0131">Cell cycle</keyword>
<feature type="compositionally biased region" description="Polar residues" evidence="7">
    <location>
        <begin position="272"/>
        <end position="321"/>
    </location>
</feature>
<dbReference type="GO" id="GO:1990414">
    <property type="term" value="P:replication-born double-strand break repair via sister chromatid exchange"/>
    <property type="evidence" value="ECO:0007669"/>
    <property type="project" value="TreeGrafter"/>
</dbReference>
<keyword evidence="10" id="KW-1185">Reference proteome</keyword>
<dbReference type="STRING" id="32264.T1KC76"/>
<accession>T1KC76</accession>
<feature type="compositionally biased region" description="Acidic residues" evidence="7">
    <location>
        <begin position="2157"/>
        <end position="2173"/>
    </location>
</feature>
<dbReference type="GO" id="GO:0140588">
    <property type="term" value="P:chromatin looping"/>
    <property type="evidence" value="ECO:0007669"/>
    <property type="project" value="InterPro"/>
</dbReference>
<evidence type="ECO:0000256" key="3">
    <source>
        <dbReference type="ARBA" id="ARBA00022737"/>
    </source>
</evidence>
<dbReference type="Pfam" id="PF12765">
    <property type="entry name" value="Cohesin_HEAT"/>
    <property type="match status" value="1"/>
</dbReference>
<evidence type="ECO:0000256" key="6">
    <source>
        <dbReference type="RuleBase" id="RU364107"/>
    </source>
</evidence>
<feature type="compositionally biased region" description="Basic and acidic residues" evidence="7">
    <location>
        <begin position="981"/>
        <end position="996"/>
    </location>
</feature>
<dbReference type="GO" id="GO:0090694">
    <property type="term" value="C:Scc2-Scc4 cohesin loading complex"/>
    <property type="evidence" value="ECO:0007669"/>
    <property type="project" value="TreeGrafter"/>
</dbReference>
<dbReference type="SUPFAM" id="SSF48371">
    <property type="entry name" value="ARM repeat"/>
    <property type="match status" value="1"/>
</dbReference>
<feature type="region of interest" description="Disordered" evidence="7">
    <location>
        <begin position="355"/>
        <end position="379"/>
    </location>
</feature>
<protein>
    <recommendedName>
        <fullName evidence="6">Nipped-B protein</fullName>
    </recommendedName>
</protein>
<feature type="region of interest" description="Disordered" evidence="7">
    <location>
        <begin position="391"/>
        <end position="432"/>
    </location>
</feature>
<feature type="region of interest" description="Disordered" evidence="7">
    <location>
        <begin position="1796"/>
        <end position="1816"/>
    </location>
</feature>
<evidence type="ECO:0000256" key="7">
    <source>
        <dbReference type="SAM" id="MobiDB-lite"/>
    </source>
</evidence>
<feature type="region of interest" description="Disordered" evidence="7">
    <location>
        <begin position="25"/>
        <end position="82"/>
    </location>
</feature>
<feature type="domain" description="Sister chromatid cohesion C-terminal" evidence="8">
    <location>
        <begin position="1687"/>
        <end position="1913"/>
    </location>
</feature>
<dbReference type="PANTHER" id="PTHR21704">
    <property type="entry name" value="NIPPED-B-LIKE PROTEIN DELANGIN SCC2-RELATED"/>
    <property type="match status" value="1"/>
</dbReference>
<evidence type="ECO:0000256" key="4">
    <source>
        <dbReference type="ARBA" id="ARBA00023242"/>
    </source>
</evidence>
<evidence type="ECO:0000259" key="8">
    <source>
        <dbReference type="Pfam" id="PF12830"/>
    </source>
</evidence>
<reference evidence="10" key="1">
    <citation type="submission" date="2011-08" db="EMBL/GenBank/DDBJ databases">
        <authorList>
            <person name="Rombauts S."/>
        </authorList>
    </citation>
    <scope>NUCLEOTIDE SEQUENCE</scope>
    <source>
        <strain evidence="10">London</strain>
    </source>
</reference>
<feature type="compositionally biased region" description="Basic residues" evidence="7">
    <location>
        <begin position="2261"/>
        <end position="2275"/>
    </location>
</feature>
<feature type="region of interest" description="Disordered" evidence="7">
    <location>
        <begin position="249"/>
        <end position="343"/>
    </location>
</feature>
<evidence type="ECO:0000256" key="5">
    <source>
        <dbReference type="ARBA" id="ARBA00023306"/>
    </source>
</evidence>
<feature type="compositionally biased region" description="Basic and acidic residues" evidence="7">
    <location>
        <begin position="2140"/>
        <end position="2156"/>
    </location>
</feature>
<feature type="region of interest" description="Disordered" evidence="7">
    <location>
        <begin position="453"/>
        <end position="486"/>
    </location>
</feature>
<feature type="compositionally biased region" description="Low complexity" evidence="7">
    <location>
        <begin position="262"/>
        <end position="271"/>
    </location>
</feature>
<feature type="compositionally biased region" description="Polar residues" evidence="7">
    <location>
        <begin position="366"/>
        <end position="379"/>
    </location>
</feature>
<feature type="region of interest" description="Disordered" evidence="7">
    <location>
        <begin position="2140"/>
        <end position="2181"/>
    </location>
</feature>
<dbReference type="EMBL" id="CAEY01001958">
    <property type="status" value="NOT_ANNOTATED_CDS"/>
    <property type="molecule type" value="Genomic_DNA"/>
</dbReference>
<evidence type="ECO:0000313" key="10">
    <source>
        <dbReference type="Proteomes" id="UP000015104"/>
    </source>
</evidence>
<keyword evidence="3 6" id="KW-0677">Repeat</keyword>
<name>T1KC76_TETUR</name>
<dbReference type="CDD" id="cd23958">
    <property type="entry name" value="SCC2"/>
    <property type="match status" value="1"/>
</dbReference>
<evidence type="ECO:0000256" key="1">
    <source>
        <dbReference type="ARBA" id="ARBA00004123"/>
    </source>
</evidence>
<dbReference type="PANTHER" id="PTHR21704:SF18">
    <property type="entry name" value="NIPPED-B-LIKE PROTEIN"/>
    <property type="match status" value="1"/>
</dbReference>
<proteinExistence type="inferred from homology"/>
<dbReference type="HOGENOM" id="CLU_230412_0_0_1"/>
<dbReference type="Gene3D" id="1.25.10.10">
    <property type="entry name" value="Leucine-rich Repeat Variant"/>
    <property type="match status" value="1"/>
</dbReference>